<evidence type="ECO:0000313" key="10">
    <source>
        <dbReference type="Proteomes" id="UP000029278"/>
    </source>
</evidence>
<evidence type="ECO:0000256" key="3">
    <source>
        <dbReference type="ARBA" id="ARBA00022475"/>
    </source>
</evidence>
<dbReference type="PANTHER" id="PTHR30151">
    <property type="entry name" value="ALKANE SULFONATE ABC TRANSPORTER-RELATED, MEMBRANE SUBUNIT"/>
    <property type="match status" value="1"/>
</dbReference>
<evidence type="ECO:0000259" key="8">
    <source>
        <dbReference type="PROSITE" id="PS50928"/>
    </source>
</evidence>
<dbReference type="SUPFAM" id="SSF161098">
    <property type="entry name" value="MetI-like"/>
    <property type="match status" value="1"/>
</dbReference>
<keyword evidence="10" id="KW-1185">Reference proteome</keyword>
<keyword evidence="4 7" id="KW-0812">Transmembrane</keyword>
<feature type="transmembrane region" description="Helical" evidence="7">
    <location>
        <begin position="242"/>
        <end position="260"/>
    </location>
</feature>
<evidence type="ECO:0000313" key="9">
    <source>
        <dbReference type="EMBL" id="KFN11271.1"/>
    </source>
</evidence>
<evidence type="ECO:0000256" key="5">
    <source>
        <dbReference type="ARBA" id="ARBA00022989"/>
    </source>
</evidence>
<dbReference type="RefSeq" id="WP_036620753.1">
    <property type="nucleotide sequence ID" value="NZ_JAKOBR010000080.1"/>
</dbReference>
<keyword evidence="5 7" id="KW-1133">Transmembrane helix</keyword>
<gene>
    <name evidence="9" type="ORF">DJ90_2471</name>
</gene>
<dbReference type="PATRIC" id="fig|44252.3.peg.827"/>
<keyword evidence="3" id="KW-1003">Cell membrane</keyword>
<feature type="transmembrane region" description="Helical" evidence="7">
    <location>
        <begin position="157"/>
        <end position="179"/>
    </location>
</feature>
<evidence type="ECO:0000256" key="7">
    <source>
        <dbReference type="RuleBase" id="RU363032"/>
    </source>
</evidence>
<dbReference type="InterPro" id="IPR000515">
    <property type="entry name" value="MetI-like"/>
</dbReference>
<dbReference type="PROSITE" id="PS50928">
    <property type="entry name" value="ABC_TM1"/>
    <property type="match status" value="1"/>
</dbReference>
<comment type="caution">
    <text evidence="9">The sequence shown here is derived from an EMBL/GenBank/DDBJ whole genome shotgun (WGS) entry which is preliminary data.</text>
</comment>
<comment type="subcellular location">
    <subcellularLocation>
        <location evidence="1 7">Cell membrane</location>
        <topology evidence="1 7">Multi-pass membrane protein</topology>
    </subcellularLocation>
</comment>
<protein>
    <submittedName>
        <fullName evidence="9">Binding--dependent transport system inner membrane component family protein</fullName>
    </submittedName>
</protein>
<feature type="transmembrane region" description="Helical" evidence="7">
    <location>
        <begin position="185"/>
        <end position="204"/>
    </location>
</feature>
<feature type="transmembrane region" description="Helical" evidence="7">
    <location>
        <begin position="280"/>
        <end position="302"/>
    </location>
</feature>
<dbReference type="EMBL" id="JMQA01000012">
    <property type="protein sequence ID" value="KFN11271.1"/>
    <property type="molecule type" value="Genomic_DNA"/>
</dbReference>
<evidence type="ECO:0000256" key="6">
    <source>
        <dbReference type="ARBA" id="ARBA00023136"/>
    </source>
</evidence>
<dbReference type="AlphaFoldDB" id="A0A091A4P5"/>
<name>A0A091A4P5_PAEMA</name>
<feature type="transmembrane region" description="Helical" evidence="7">
    <location>
        <begin position="119"/>
        <end position="145"/>
    </location>
</feature>
<evidence type="ECO:0000256" key="2">
    <source>
        <dbReference type="ARBA" id="ARBA00022448"/>
    </source>
</evidence>
<feature type="transmembrane region" description="Helical" evidence="7">
    <location>
        <begin position="66"/>
        <end position="85"/>
    </location>
</feature>
<dbReference type="CDD" id="cd06261">
    <property type="entry name" value="TM_PBP2"/>
    <property type="match status" value="1"/>
</dbReference>
<keyword evidence="2 7" id="KW-0813">Transport</keyword>
<organism evidence="9 10">
    <name type="scientific">Paenibacillus macerans</name>
    <name type="common">Bacillus macerans</name>
    <dbReference type="NCBI Taxonomy" id="44252"/>
    <lineage>
        <taxon>Bacteria</taxon>
        <taxon>Bacillati</taxon>
        <taxon>Bacillota</taxon>
        <taxon>Bacilli</taxon>
        <taxon>Bacillales</taxon>
        <taxon>Paenibacillaceae</taxon>
        <taxon>Paenibacillus</taxon>
    </lineage>
</organism>
<sequence>METVRKSAFVVQALPADAAETAGAAGKAEKEGRAAKAAKAAKAQAASRSAPLIHDEEAAARRRARVIGWGRFAVAVLLFVVWEVFTRLDWLDPYYWSSPSVILQTTWVQLTAGTLLSDIIYTSGSTVLGFVFGTLLGALLGLSFWWSKSYAGISEPYLIVLNAMPKLALAPVLVILLGIGFFSKVALAFSMTVVVAALSAYSGVKSVDPDMEKLMYSLGAKRMQVFTKVVIPWSMPWIISSLRINIALALAGAIVGEFIASSQGVGRMIMYAGTILDINLVWVGVVVLSALSMVMYWGVVLLEKGLSKGLGVR</sequence>
<dbReference type="GO" id="GO:0005886">
    <property type="term" value="C:plasma membrane"/>
    <property type="evidence" value="ECO:0007669"/>
    <property type="project" value="UniProtKB-SubCell"/>
</dbReference>
<accession>A0A091A4P5</accession>
<dbReference type="PANTHER" id="PTHR30151:SF19">
    <property type="entry name" value="ABC TRANSPORTER PERMEASE"/>
    <property type="match status" value="1"/>
</dbReference>
<dbReference type="STRING" id="44252.DJ90_2471"/>
<dbReference type="Proteomes" id="UP000029278">
    <property type="component" value="Unassembled WGS sequence"/>
</dbReference>
<evidence type="ECO:0000256" key="4">
    <source>
        <dbReference type="ARBA" id="ARBA00022692"/>
    </source>
</evidence>
<reference evidence="9 10" key="1">
    <citation type="submission" date="2014-04" db="EMBL/GenBank/DDBJ databases">
        <authorList>
            <person name="Bishop-Lilly K.A."/>
            <person name="Broomall S.M."/>
            <person name="Chain P.S."/>
            <person name="Chertkov O."/>
            <person name="Coyne S.R."/>
            <person name="Daligault H.E."/>
            <person name="Davenport K.W."/>
            <person name="Erkkila T."/>
            <person name="Frey K.G."/>
            <person name="Gibbons H.S."/>
            <person name="Gu W."/>
            <person name="Jaissle J."/>
            <person name="Johnson S.L."/>
            <person name="Koroleva G.I."/>
            <person name="Ladner J.T."/>
            <person name="Lo C.-C."/>
            <person name="Minogue T.D."/>
            <person name="Munk C."/>
            <person name="Palacios G.F."/>
            <person name="Redden C.L."/>
            <person name="Rosenzweig C.N."/>
            <person name="Scholz M.B."/>
            <person name="Teshima H."/>
            <person name="Xu Y."/>
        </authorList>
    </citation>
    <scope>NUCLEOTIDE SEQUENCE [LARGE SCALE GENOMIC DNA]</scope>
    <source>
        <strain evidence="9 10">8244</strain>
    </source>
</reference>
<evidence type="ECO:0000256" key="1">
    <source>
        <dbReference type="ARBA" id="ARBA00004651"/>
    </source>
</evidence>
<feature type="domain" description="ABC transmembrane type-1" evidence="8">
    <location>
        <begin position="115"/>
        <end position="303"/>
    </location>
</feature>
<dbReference type="InterPro" id="IPR035906">
    <property type="entry name" value="MetI-like_sf"/>
</dbReference>
<dbReference type="OrthoDB" id="9783295at2"/>
<comment type="similarity">
    <text evidence="7">Belongs to the binding-protein-dependent transport system permease family.</text>
</comment>
<proteinExistence type="inferred from homology"/>
<dbReference type="Gene3D" id="1.10.3720.10">
    <property type="entry name" value="MetI-like"/>
    <property type="match status" value="1"/>
</dbReference>
<dbReference type="HOGENOM" id="CLU_046113_2_2_9"/>
<dbReference type="Pfam" id="PF00528">
    <property type="entry name" value="BPD_transp_1"/>
    <property type="match status" value="1"/>
</dbReference>
<dbReference type="GO" id="GO:0055085">
    <property type="term" value="P:transmembrane transport"/>
    <property type="evidence" value="ECO:0007669"/>
    <property type="project" value="InterPro"/>
</dbReference>
<dbReference type="GeneID" id="77012110"/>
<keyword evidence="6 7" id="KW-0472">Membrane</keyword>